<evidence type="ECO:0000313" key="1">
    <source>
        <dbReference type="EMBL" id="RBP47047.1"/>
    </source>
</evidence>
<reference evidence="1 2" key="1">
    <citation type="submission" date="2018-06" db="EMBL/GenBank/DDBJ databases">
        <title>Genomic Encyclopedia of Type Strains, Phase IV (KMG-IV): sequencing the most valuable type-strain genomes for metagenomic binning, comparative biology and taxonomic classification.</title>
        <authorList>
            <person name="Goeker M."/>
        </authorList>
    </citation>
    <scope>NUCLEOTIDE SEQUENCE [LARGE SCALE GENOMIC DNA]</scope>
    <source>
        <strain evidence="1 2">DSM 24032</strain>
    </source>
</reference>
<sequence length="237" mass="27370">MEKLILDIRFFSNVEEIAAGDFKNSFEIPKSAHAIGARVARKLRELKFALDGFDHVYVNFTTEMKEHDVGISRKASAESWFKYFDVGIDKQTVNEFTKVELLDFVEEYTFKVLSLICSENQRHILDDVKALIVEKKTELEILHKHKETKSYEVKISYQIRPNGSNDSRANIYYRDKKSGKEFTSHIDLELYEDVFSLVAGVSVQQGKINLKPRSSFPAGSYNKKYRVPISIEIEQQA</sequence>
<dbReference type="RefSeq" id="WP_113955930.1">
    <property type="nucleotide sequence ID" value="NZ_QNRT01000010.1"/>
</dbReference>
<dbReference type="EMBL" id="QNRT01000010">
    <property type="protein sequence ID" value="RBP47047.1"/>
    <property type="molecule type" value="Genomic_DNA"/>
</dbReference>
<protein>
    <submittedName>
        <fullName evidence="1">Uncharacterized protein</fullName>
    </submittedName>
</protein>
<organism evidence="1 2">
    <name type="scientific">Arenicella xantha</name>
    <dbReference type="NCBI Taxonomy" id="644221"/>
    <lineage>
        <taxon>Bacteria</taxon>
        <taxon>Pseudomonadati</taxon>
        <taxon>Pseudomonadota</taxon>
        <taxon>Gammaproteobacteria</taxon>
        <taxon>Arenicellales</taxon>
        <taxon>Arenicellaceae</taxon>
        <taxon>Arenicella</taxon>
    </lineage>
</organism>
<comment type="caution">
    <text evidence="1">The sequence shown here is derived from an EMBL/GenBank/DDBJ whole genome shotgun (WGS) entry which is preliminary data.</text>
</comment>
<proteinExistence type="predicted"/>
<dbReference type="OrthoDB" id="1851733at2"/>
<evidence type="ECO:0000313" key="2">
    <source>
        <dbReference type="Proteomes" id="UP000253083"/>
    </source>
</evidence>
<dbReference type="AlphaFoldDB" id="A0A395JED8"/>
<accession>A0A395JED8</accession>
<gene>
    <name evidence="1" type="ORF">DFR28_11010</name>
</gene>
<name>A0A395JED8_9GAMM</name>
<dbReference type="Proteomes" id="UP000253083">
    <property type="component" value="Unassembled WGS sequence"/>
</dbReference>
<dbReference type="InParanoid" id="A0A395JED8"/>
<keyword evidence="2" id="KW-1185">Reference proteome</keyword>